<gene>
    <name evidence="3" type="ORF">BSL78_16835</name>
</gene>
<dbReference type="PROSITE" id="PS50055">
    <property type="entry name" value="TYR_PHOSPHATASE_PTP"/>
    <property type="match status" value="1"/>
</dbReference>
<dbReference type="OrthoDB" id="8815311at2759"/>
<dbReference type="PANTHER" id="PTHR19134">
    <property type="entry name" value="RECEPTOR-TYPE TYROSINE-PROTEIN PHOSPHATASE"/>
    <property type="match status" value="1"/>
</dbReference>
<protein>
    <submittedName>
        <fullName evidence="3">Receptor-type tyrosine-protein phosphatase mu</fullName>
    </submittedName>
</protein>
<dbReference type="PROSITE" id="PS50056">
    <property type="entry name" value="TYR_PHOSPHATASE_2"/>
    <property type="match status" value="1"/>
</dbReference>
<dbReference type="GO" id="GO:0004725">
    <property type="term" value="F:protein tyrosine phosphatase activity"/>
    <property type="evidence" value="ECO:0007669"/>
    <property type="project" value="InterPro"/>
</dbReference>
<keyword evidence="3" id="KW-0675">Receptor</keyword>
<sequence length="160" mass="18651">MEEDDKILYVHQLQFHGWPQGGVPEDYTNLIDFIKQVKMKQVETKMSPMLIHCRSEFAVNNSAKIFFNRDGSGSTGTFLTLYQLVDVLRSNSTISIYNVIRNMREDRMDMVLTRVQYLYIYDTLQQAQLTPEKTRTLTEEFKGMDDQTLNCKAVQEFSVS</sequence>
<dbReference type="PANTHER" id="PTHR19134:SF449">
    <property type="entry name" value="TYROSINE-PROTEIN PHOSPHATASE 1"/>
    <property type="match status" value="1"/>
</dbReference>
<evidence type="ECO:0000313" key="4">
    <source>
        <dbReference type="Proteomes" id="UP000230750"/>
    </source>
</evidence>
<dbReference type="AlphaFoldDB" id="A0A2G8KE91"/>
<dbReference type="Pfam" id="PF00102">
    <property type="entry name" value="Y_phosphatase"/>
    <property type="match status" value="1"/>
</dbReference>
<dbReference type="SMART" id="SM00404">
    <property type="entry name" value="PTPc_motif"/>
    <property type="match status" value="1"/>
</dbReference>
<organism evidence="3 4">
    <name type="scientific">Stichopus japonicus</name>
    <name type="common">Sea cucumber</name>
    <dbReference type="NCBI Taxonomy" id="307972"/>
    <lineage>
        <taxon>Eukaryota</taxon>
        <taxon>Metazoa</taxon>
        <taxon>Echinodermata</taxon>
        <taxon>Eleutherozoa</taxon>
        <taxon>Echinozoa</taxon>
        <taxon>Holothuroidea</taxon>
        <taxon>Aspidochirotacea</taxon>
        <taxon>Aspidochirotida</taxon>
        <taxon>Stichopodidae</taxon>
        <taxon>Apostichopus</taxon>
    </lineage>
</organism>
<accession>A0A2G8KE91</accession>
<keyword evidence="4" id="KW-1185">Reference proteome</keyword>
<dbReference type="InterPro" id="IPR003595">
    <property type="entry name" value="Tyr_Pase_cat"/>
</dbReference>
<dbReference type="InterPro" id="IPR000387">
    <property type="entry name" value="Tyr_Pase_dom"/>
</dbReference>
<dbReference type="EMBL" id="MRZV01000653">
    <property type="protein sequence ID" value="PIK46303.1"/>
    <property type="molecule type" value="Genomic_DNA"/>
</dbReference>
<dbReference type="Proteomes" id="UP000230750">
    <property type="component" value="Unassembled WGS sequence"/>
</dbReference>
<evidence type="ECO:0000313" key="3">
    <source>
        <dbReference type="EMBL" id="PIK46303.1"/>
    </source>
</evidence>
<dbReference type="CDD" id="cd00047">
    <property type="entry name" value="PTPc"/>
    <property type="match status" value="1"/>
</dbReference>
<dbReference type="InterPro" id="IPR000242">
    <property type="entry name" value="PTP_cat"/>
</dbReference>
<evidence type="ECO:0000259" key="1">
    <source>
        <dbReference type="PROSITE" id="PS50055"/>
    </source>
</evidence>
<dbReference type="Gene3D" id="3.90.190.10">
    <property type="entry name" value="Protein tyrosine phosphatase superfamily"/>
    <property type="match status" value="1"/>
</dbReference>
<dbReference type="SUPFAM" id="SSF52799">
    <property type="entry name" value="(Phosphotyrosine protein) phosphatases II"/>
    <property type="match status" value="1"/>
</dbReference>
<evidence type="ECO:0000259" key="2">
    <source>
        <dbReference type="PROSITE" id="PS50056"/>
    </source>
</evidence>
<name>A0A2G8KE91_STIJA</name>
<feature type="domain" description="Tyrosine specific protein phosphatases" evidence="2">
    <location>
        <begin position="71"/>
        <end position="118"/>
    </location>
</feature>
<dbReference type="InterPro" id="IPR050348">
    <property type="entry name" value="Protein-Tyr_Phosphatase"/>
</dbReference>
<dbReference type="InterPro" id="IPR029021">
    <property type="entry name" value="Prot-tyrosine_phosphatase-like"/>
</dbReference>
<reference evidence="3 4" key="1">
    <citation type="journal article" date="2017" name="PLoS Biol.">
        <title>The sea cucumber genome provides insights into morphological evolution and visceral regeneration.</title>
        <authorList>
            <person name="Zhang X."/>
            <person name="Sun L."/>
            <person name="Yuan J."/>
            <person name="Sun Y."/>
            <person name="Gao Y."/>
            <person name="Zhang L."/>
            <person name="Li S."/>
            <person name="Dai H."/>
            <person name="Hamel J.F."/>
            <person name="Liu C."/>
            <person name="Yu Y."/>
            <person name="Liu S."/>
            <person name="Lin W."/>
            <person name="Guo K."/>
            <person name="Jin S."/>
            <person name="Xu P."/>
            <person name="Storey K.B."/>
            <person name="Huan P."/>
            <person name="Zhang T."/>
            <person name="Zhou Y."/>
            <person name="Zhang J."/>
            <person name="Lin C."/>
            <person name="Li X."/>
            <person name="Xing L."/>
            <person name="Huo D."/>
            <person name="Sun M."/>
            <person name="Wang L."/>
            <person name="Mercier A."/>
            <person name="Li F."/>
            <person name="Yang H."/>
            <person name="Xiang J."/>
        </authorList>
    </citation>
    <scope>NUCLEOTIDE SEQUENCE [LARGE SCALE GENOMIC DNA]</scope>
    <source>
        <strain evidence="3">Shaxun</strain>
        <tissue evidence="3">Muscle</tissue>
    </source>
</reference>
<dbReference type="PRINTS" id="PR00700">
    <property type="entry name" value="PRTYPHPHTASE"/>
</dbReference>
<feature type="domain" description="Tyrosine-protein phosphatase" evidence="1">
    <location>
        <begin position="1"/>
        <end position="127"/>
    </location>
</feature>
<dbReference type="STRING" id="307972.A0A2G8KE91"/>
<comment type="caution">
    <text evidence="3">The sequence shown here is derived from an EMBL/GenBank/DDBJ whole genome shotgun (WGS) entry which is preliminary data.</text>
</comment>
<proteinExistence type="predicted"/>